<evidence type="ECO:0000256" key="1">
    <source>
        <dbReference type="ARBA" id="ARBA00004970"/>
    </source>
</evidence>
<dbReference type="Proteomes" id="UP001153365">
    <property type="component" value="Unassembled WGS sequence"/>
</dbReference>
<evidence type="ECO:0000313" key="10">
    <source>
        <dbReference type="EMBL" id="CAH7688761.1"/>
    </source>
</evidence>
<dbReference type="GO" id="GO:0004401">
    <property type="term" value="F:histidinol-phosphatase activity"/>
    <property type="evidence" value="ECO:0007669"/>
    <property type="project" value="UniProtKB-UniRule"/>
</dbReference>
<evidence type="ECO:0000256" key="5">
    <source>
        <dbReference type="ARBA" id="ARBA00022801"/>
    </source>
</evidence>
<keyword evidence="6 8" id="KW-0368">Histidine biosynthesis</keyword>
<dbReference type="GO" id="GO:0000105">
    <property type="term" value="P:L-histidine biosynthetic process"/>
    <property type="evidence" value="ECO:0007669"/>
    <property type="project" value="UniProtKB-UniRule"/>
</dbReference>
<dbReference type="PANTHER" id="PTHR21039">
    <property type="entry name" value="HISTIDINOL PHOSPHATASE-RELATED"/>
    <property type="match status" value="1"/>
</dbReference>
<comment type="pathway">
    <text evidence="1 8">Amino-acid biosynthesis; L-histidine biosynthesis; L-histidine from 5-phospho-alpha-D-ribose 1-diphosphate: step 8/9.</text>
</comment>
<gene>
    <name evidence="10" type="ORF">PPACK8108_LOCUS23770</name>
</gene>
<dbReference type="Gene3D" id="3.20.20.140">
    <property type="entry name" value="Metal-dependent hydrolases"/>
    <property type="match status" value="1"/>
</dbReference>
<proteinExistence type="inferred from homology"/>
<accession>A0AAV0BNC9</accession>
<keyword evidence="4 8" id="KW-0028">Amino-acid biosynthesis</keyword>
<sequence length="347" mass="40007">MPISLHSHSGQFCQHGTGSLRSVIERAIERGFISYGLTEHMPRNRLMDLYPEESHMSPTDLLDQFDRFVIEANQLKELYNSELELLIGLETEMIERSVTFELLDNLLETHRPSIDYLVGSVHHVNQIPIDFDLETFNRALCSFKPPRALTSDRCVEPEEEGDDSLRLLCEAYFQAQYDLIDSYRPEVIGHFDLCLLFHPKFDLTQHQSLWNQVERNIRLAISYGALFEVNSASIRKGWSTPYPSKPILSLIISLGGKLTLSDDSHGPERVSENYSESYNYLRDNGVKELWYLTRNNSCKMGQGCDDGDDGSVIGPRRRVRSVTIEGDWWEHPFWDRFTSSLNPLQKK</sequence>
<dbReference type="NCBIfam" id="TIGR01856">
    <property type="entry name" value="hisJ_fam"/>
    <property type="match status" value="1"/>
</dbReference>
<dbReference type="InterPro" id="IPR010140">
    <property type="entry name" value="Histidinol_P_phosphatase_HisJ"/>
</dbReference>
<dbReference type="InterPro" id="IPR016195">
    <property type="entry name" value="Pol/histidinol_Pase-like"/>
</dbReference>
<evidence type="ECO:0000256" key="8">
    <source>
        <dbReference type="RuleBase" id="RU366003"/>
    </source>
</evidence>
<comment type="caution">
    <text evidence="10">The sequence shown here is derived from an EMBL/GenBank/DDBJ whole genome shotgun (WGS) entry which is preliminary data.</text>
</comment>
<comment type="catalytic activity">
    <reaction evidence="7 8">
        <text>L-histidinol phosphate + H2O = L-histidinol + phosphate</text>
        <dbReference type="Rhea" id="RHEA:14465"/>
        <dbReference type="ChEBI" id="CHEBI:15377"/>
        <dbReference type="ChEBI" id="CHEBI:43474"/>
        <dbReference type="ChEBI" id="CHEBI:57699"/>
        <dbReference type="ChEBI" id="CHEBI:57980"/>
        <dbReference type="EC" id="3.1.3.15"/>
    </reaction>
</comment>
<dbReference type="PANTHER" id="PTHR21039:SF0">
    <property type="entry name" value="HISTIDINOL-PHOSPHATASE"/>
    <property type="match status" value="1"/>
</dbReference>
<keyword evidence="5 8" id="KW-0378">Hydrolase</keyword>
<name>A0AAV0BNC9_PHAPC</name>
<dbReference type="Pfam" id="PF02811">
    <property type="entry name" value="PHP"/>
    <property type="match status" value="1"/>
</dbReference>
<evidence type="ECO:0000256" key="2">
    <source>
        <dbReference type="ARBA" id="ARBA00009152"/>
    </source>
</evidence>
<evidence type="ECO:0000259" key="9">
    <source>
        <dbReference type="Pfam" id="PF02811"/>
    </source>
</evidence>
<dbReference type="SUPFAM" id="SSF89550">
    <property type="entry name" value="PHP domain-like"/>
    <property type="match status" value="1"/>
</dbReference>
<organism evidence="10 11">
    <name type="scientific">Phakopsora pachyrhizi</name>
    <name type="common">Asian soybean rust disease fungus</name>
    <dbReference type="NCBI Taxonomy" id="170000"/>
    <lineage>
        <taxon>Eukaryota</taxon>
        <taxon>Fungi</taxon>
        <taxon>Dikarya</taxon>
        <taxon>Basidiomycota</taxon>
        <taxon>Pucciniomycotina</taxon>
        <taxon>Pucciniomycetes</taxon>
        <taxon>Pucciniales</taxon>
        <taxon>Phakopsoraceae</taxon>
        <taxon>Phakopsora</taxon>
    </lineage>
</organism>
<dbReference type="AlphaFoldDB" id="A0AAV0BNC9"/>
<reference evidence="10" key="1">
    <citation type="submission" date="2022-06" db="EMBL/GenBank/DDBJ databases">
        <authorList>
            <consortium name="SYNGENTA / RWTH Aachen University"/>
        </authorList>
    </citation>
    <scope>NUCLEOTIDE SEQUENCE</scope>
</reference>
<dbReference type="CDD" id="cd12110">
    <property type="entry name" value="PHP_HisPPase_Hisj_like"/>
    <property type="match status" value="1"/>
</dbReference>
<dbReference type="EMBL" id="CALTRL010006009">
    <property type="protein sequence ID" value="CAH7688761.1"/>
    <property type="molecule type" value="Genomic_DNA"/>
</dbReference>
<comment type="similarity">
    <text evidence="2 8">Belongs to the PHP hydrolase family. HisK subfamily.</text>
</comment>
<feature type="domain" description="PHP" evidence="9">
    <location>
        <begin position="5"/>
        <end position="231"/>
    </location>
</feature>
<evidence type="ECO:0000313" key="11">
    <source>
        <dbReference type="Proteomes" id="UP001153365"/>
    </source>
</evidence>
<evidence type="ECO:0000256" key="7">
    <source>
        <dbReference type="ARBA" id="ARBA00049158"/>
    </source>
</evidence>
<keyword evidence="11" id="KW-1185">Reference proteome</keyword>
<protein>
    <recommendedName>
        <fullName evidence="3 8">Histidinol-phosphatase</fullName>
        <shortName evidence="8">HolPase</shortName>
        <ecNumber evidence="3 8">3.1.3.15</ecNumber>
    </recommendedName>
</protein>
<evidence type="ECO:0000256" key="3">
    <source>
        <dbReference type="ARBA" id="ARBA00013085"/>
    </source>
</evidence>
<evidence type="ECO:0000256" key="4">
    <source>
        <dbReference type="ARBA" id="ARBA00022605"/>
    </source>
</evidence>
<dbReference type="InterPro" id="IPR004013">
    <property type="entry name" value="PHP_dom"/>
</dbReference>
<dbReference type="EC" id="3.1.3.15" evidence="3 8"/>
<evidence type="ECO:0000256" key="6">
    <source>
        <dbReference type="ARBA" id="ARBA00023102"/>
    </source>
</evidence>
<dbReference type="GO" id="GO:0005737">
    <property type="term" value="C:cytoplasm"/>
    <property type="evidence" value="ECO:0007669"/>
    <property type="project" value="TreeGrafter"/>
</dbReference>